<proteinExistence type="predicted"/>
<dbReference type="Proteomes" id="UP000027195">
    <property type="component" value="Unassembled WGS sequence"/>
</dbReference>
<evidence type="ECO:0000313" key="1">
    <source>
        <dbReference type="EMBL" id="KDQ05844.1"/>
    </source>
</evidence>
<accession>A0A067LS66</accession>
<dbReference type="InParanoid" id="A0A067LS66"/>
<sequence length="82" mass="8795">MIKPSTRSQALTIPLWQRLIDVNTKGRAVATGNTASVQKVKVSSHAYIGPSSSATSAPVAPIAPPVFYYYQTHLDPLSSKLL</sequence>
<keyword evidence="2" id="KW-1185">Reference proteome</keyword>
<gene>
    <name evidence="1" type="ORF">BOTBODRAFT_288764</name>
</gene>
<dbReference type="AlphaFoldDB" id="A0A067LS66"/>
<protein>
    <submittedName>
        <fullName evidence="1">Uncharacterized protein</fullName>
    </submittedName>
</protein>
<dbReference type="HOGENOM" id="CLU_2557986_0_0_1"/>
<name>A0A067LS66_BOTB1</name>
<evidence type="ECO:0000313" key="2">
    <source>
        <dbReference type="Proteomes" id="UP000027195"/>
    </source>
</evidence>
<organism evidence="1 2">
    <name type="scientific">Botryobasidium botryosum (strain FD-172 SS1)</name>
    <dbReference type="NCBI Taxonomy" id="930990"/>
    <lineage>
        <taxon>Eukaryota</taxon>
        <taxon>Fungi</taxon>
        <taxon>Dikarya</taxon>
        <taxon>Basidiomycota</taxon>
        <taxon>Agaricomycotina</taxon>
        <taxon>Agaricomycetes</taxon>
        <taxon>Cantharellales</taxon>
        <taxon>Botryobasidiaceae</taxon>
        <taxon>Botryobasidium</taxon>
    </lineage>
</organism>
<dbReference type="EMBL" id="KL198180">
    <property type="protein sequence ID" value="KDQ05844.1"/>
    <property type="molecule type" value="Genomic_DNA"/>
</dbReference>
<reference evidence="2" key="1">
    <citation type="journal article" date="2014" name="Proc. Natl. Acad. Sci. U.S.A.">
        <title>Extensive sampling of basidiomycete genomes demonstrates inadequacy of the white-rot/brown-rot paradigm for wood decay fungi.</title>
        <authorList>
            <person name="Riley R."/>
            <person name="Salamov A.A."/>
            <person name="Brown D.W."/>
            <person name="Nagy L.G."/>
            <person name="Floudas D."/>
            <person name="Held B.W."/>
            <person name="Levasseur A."/>
            <person name="Lombard V."/>
            <person name="Morin E."/>
            <person name="Otillar R."/>
            <person name="Lindquist E.A."/>
            <person name="Sun H."/>
            <person name="LaButti K.M."/>
            <person name="Schmutz J."/>
            <person name="Jabbour D."/>
            <person name="Luo H."/>
            <person name="Baker S.E."/>
            <person name="Pisabarro A.G."/>
            <person name="Walton J.D."/>
            <person name="Blanchette R.A."/>
            <person name="Henrissat B."/>
            <person name="Martin F."/>
            <person name="Cullen D."/>
            <person name="Hibbett D.S."/>
            <person name="Grigoriev I.V."/>
        </authorList>
    </citation>
    <scope>NUCLEOTIDE SEQUENCE [LARGE SCALE GENOMIC DNA]</scope>
    <source>
        <strain evidence="2">FD-172 SS1</strain>
    </source>
</reference>